<gene>
    <name evidence="1" type="ORF">METZ01_LOCUS117037</name>
</gene>
<evidence type="ECO:0000313" key="1">
    <source>
        <dbReference type="EMBL" id="SVA64183.1"/>
    </source>
</evidence>
<dbReference type="EMBL" id="UINC01015202">
    <property type="protein sequence ID" value="SVA64183.1"/>
    <property type="molecule type" value="Genomic_DNA"/>
</dbReference>
<feature type="non-terminal residue" evidence="1">
    <location>
        <position position="40"/>
    </location>
</feature>
<reference evidence="1" key="1">
    <citation type="submission" date="2018-05" db="EMBL/GenBank/DDBJ databases">
        <authorList>
            <person name="Lanie J.A."/>
            <person name="Ng W.-L."/>
            <person name="Kazmierczak K.M."/>
            <person name="Andrzejewski T.M."/>
            <person name="Davidsen T.M."/>
            <person name="Wayne K.J."/>
            <person name="Tettelin H."/>
            <person name="Glass J.I."/>
            <person name="Rusch D."/>
            <person name="Podicherti R."/>
            <person name="Tsui H.-C.T."/>
            <person name="Winkler M.E."/>
        </authorList>
    </citation>
    <scope>NUCLEOTIDE SEQUENCE</scope>
</reference>
<proteinExistence type="predicted"/>
<protein>
    <submittedName>
        <fullName evidence="1">Uncharacterized protein</fullName>
    </submittedName>
</protein>
<dbReference type="AlphaFoldDB" id="A0A381XIR3"/>
<sequence length="40" mass="4974">MGNIYLDHCVDPWFWFYHSFCSFRERYQADLEKIPKGEIM</sequence>
<accession>A0A381XIR3</accession>
<name>A0A381XIR3_9ZZZZ</name>
<organism evidence="1">
    <name type="scientific">marine metagenome</name>
    <dbReference type="NCBI Taxonomy" id="408172"/>
    <lineage>
        <taxon>unclassified sequences</taxon>
        <taxon>metagenomes</taxon>
        <taxon>ecological metagenomes</taxon>
    </lineage>
</organism>